<keyword evidence="3" id="KW-1185">Reference proteome</keyword>
<evidence type="ECO:0000313" key="3">
    <source>
        <dbReference type="Proteomes" id="UP000059680"/>
    </source>
</evidence>
<feature type="region of interest" description="Disordered" evidence="1">
    <location>
        <begin position="113"/>
        <end position="134"/>
    </location>
</feature>
<dbReference type="InParanoid" id="A0A0P0VFR8"/>
<feature type="compositionally biased region" description="Basic and acidic residues" evidence="1">
    <location>
        <begin position="114"/>
        <end position="126"/>
    </location>
</feature>
<accession>A0A0P0VFR8</accession>
<evidence type="ECO:0000256" key="1">
    <source>
        <dbReference type="SAM" id="MobiDB-lite"/>
    </source>
</evidence>
<dbReference type="EMBL" id="AP014958">
    <property type="protein sequence ID" value="BAS77332.1"/>
    <property type="molecule type" value="Genomic_DNA"/>
</dbReference>
<evidence type="ECO:0000313" key="2">
    <source>
        <dbReference type="EMBL" id="BAS77332.1"/>
    </source>
</evidence>
<gene>
    <name evidence="2" type="ordered locus">Os02g0184300</name>
    <name evidence="2" type="ORF">OSNPB_020184300</name>
</gene>
<protein>
    <submittedName>
        <fullName evidence="2">Os02g0184300 protein</fullName>
    </submittedName>
</protein>
<dbReference type="PaxDb" id="39947-A0A0P0VFR8"/>
<reference evidence="3" key="1">
    <citation type="journal article" date="2005" name="Nature">
        <title>The map-based sequence of the rice genome.</title>
        <authorList>
            <consortium name="International rice genome sequencing project (IRGSP)"/>
            <person name="Matsumoto T."/>
            <person name="Wu J."/>
            <person name="Kanamori H."/>
            <person name="Katayose Y."/>
            <person name="Fujisawa M."/>
            <person name="Namiki N."/>
            <person name="Mizuno H."/>
            <person name="Yamamoto K."/>
            <person name="Antonio B.A."/>
            <person name="Baba T."/>
            <person name="Sakata K."/>
            <person name="Nagamura Y."/>
            <person name="Aoki H."/>
            <person name="Arikawa K."/>
            <person name="Arita K."/>
            <person name="Bito T."/>
            <person name="Chiden Y."/>
            <person name="Fujitsuka N."/>
            <person name="Fukunaka R."/>
            <person name="Hamada M."/>
            <person name="Harada C."/>
            <person name="Hayashi A."/>
            <person name="Hijishita S."/>
            <person name="Honda M."/>
            <person name="Hosokawa S."/>
            <person name="Ichikawa Y."/>
            <person name="Idonuma A."/>
            <person name="Iijima M."/>
            <person name="Ikeda M."/>
            <person name="Ikeno M."/>
            <person name="Ito K."/>
            <person name="Ito S."/>
            <person name="Ito T."/>
            <person name="Ito Y."/>
            <person name="Ito Y."/>
            <person name="Iwabuchi A."/>
            <person name="Kamiya K."/>
            <person name="Karasawa W."/>
            <person name="Kurita K."/>
            <person name="Katagiri S."/>
            <person name="Kikuta A."/>
            <person name="Kobayashi H."/>
            <person name="Kobayashi N."/>
            <person name="Machita K."/>
            <person name="Maehara T."/>
            <person name="Masukawa M."/>
            <person name="Mizubayashi T."/>
            <person name="Mukai Y."/>
            <person name="Nagasaki H."/>
            <person name="Nagata Y."/>
            <person name="Naito S."/>
            <person name="Nakashima M."/>
            <person name="Nakama Y."/>
            <person name="Nakamichi Y."/>
            <person name="Nakamura M."/>
            <person name="Meguro A."/>
            <person name="Negishi M."/>
            <person name="Ohta I."/>
            <person name="Ohta T."/>
            <person name="Okamoto M."/>
            <person name="Ono N."/>
            <person name="Saji S."/>
            <person name="Sakaguchi M."/>
            <person name="Sakai K."/>
            <person name="Shibata M."/>
            <person name="Shimokawa T."/>
            <person name="Song J."/>
            <person name="Takazaki Y."/>
            <person name="Terasawa K."/>
            <person name="Tsugane M."/>
            <person name="Tsuji K."/>
            <person name="Ueda S."/>
            <person name="Waki K."/>
            <person name="Yamagata H."/>
            <person name="Yamamoto M."/>
            <person name="Yamamoto S."/>
            <person name="Yamane H."/>
            <person name="Yoshiki S."/>
            <person name="Yoshihara R."/>
            <person name="Yukawa K."/>
            <person name="Zhong H."/>
            <person name="Yano M."/>
            <person name="Yuan Q."/>
            <person name="Ouyang S."/>
            <person name="Liu J."/>
            <person name="Jones K.M."/>
            <person name="Gansberger K."/>
            <person name="Moffat K."/>
            <person name="Hill J."/>
            <person name="Bera J."/>
            <person name="Fadrosh D."/>
            <person name="Jin S."/>
            <person name="Johri S."/>
            <person name="Kim M."/>
            <person name="Overton L."/>
            <person name="Reardon M."/>
            <person name="Tsitrin T."/>
            <person name="Vuong H."/>
            <person name="Weaver B."/>
            <person name="Ciecko A."/>
            <person name="Tallon L."/>
            <person name="Jackson J."/>
            <person name="Pai G."/>
            <person name="Aken S.V."/>
            <person name="Utterback T."/>
            <person name="Reidmuller S."/>
            <person name="Feldblyum T."/>
            <person name="Hsiao J."/>
            <person name="Zismann V."/>
            <person name="Iobst S."/>
            <person name="de Vazeille A.R."/>
            <person name="Buell C.R."/>
            <person name="Ying K."/>
            <person name="Li Y."/>
            <person name="Lu T."/>
            <person name="Huang Y."/>
            <person name="Zhao Q."/>
            <person name="Feng Q."/>
            <person name="Zhang L."/>
            <person name="Zhu J."/>
            <person name="Weng Q."/>
            <person name="Mu J."/>
            <person name="Lu Y."/>
            <person name="Fan D."/>
            <person name="Liu Y."/>
            <person name="Guan J."/>
            <person name="Zhang Y."/>
            <person name="Yu S."/>
            <person name="Liu X."/>
            <person name="Zhang Y."/>
            <person name="Hong G."/>
            <person name="Han B."/>
            <person name="Choisne N."/>
            <person name="Demange N."/>
            <person name="Orjeda G."/>
            <person name="Samain S."/>
            <person name="Cattolico L."/>
            <person name="Pelletier E."/>
            <person name="Couloux A."/>
            <person name="Segurens B."/>
            <person name="Wincker P."/>
            <person name="D'Hont A."/>
            <person name="Scarpelli C."/>
            <person name="Weissenbach J."/>
            <person name="Salanoubat M."/>
            <person name="Quetier F."/>
            <person name="Yu Y."/>
            <person name="Kim H.R."/>
            <person name="Rambo T."/>
            <person name="Currie J."/>
            <person name="Collura K."/>
            <person name="Luo M."/>
            <person name="Yang T."/>
            <person name="Ammiraju J.S.S."/>
            <person name="Engler F."/>
            <person name="Soderlund C."/>
            <person name="Wing R.A."/>
            <person name="Palmer L.E."/>
            <person name="de la Bastide M."/>
            <person name="Spiegel L."/>
            <person name="Nascimento L."/>
            <person name="Zutavern T."/>
            <person name="O'Shaughnessy A."/>
            <person name="Dike S."/>
            <person name="Dedhia N."/>
            <person name="Preston R."/>
            <person name="Balija V."/>
            <person name="McCombie W.R."/>
            <person name="Chow T."/>
            <person name="Chen H."/>
            <person name="Chung M."/>
            <person name="Chen C."/>
            <person name="Shaw J."/>
            <person name="Wu H."/>
            <person name="Hsiao K."/>
            <person name="Chao Y."/>
            <person name="Chu M."/>
            <person name="Cheng C."/>
            <person name="Hour A."/>
            <person name="Lee P."/>
            <person name="Lin S."/>
            <person name="Lin Y."/>
            <person name="Liou J."/>
            <person name="Liu S."/>
            <person name="Hsing Y."/>
            <person name="Raghuvanshi S."/>
            <person name="Mohanty A."/>
            <person name="Bharti A.K."/>
            <person name="Gaur A."/>
            <person name="Gupta V."/>
            <person name="Kumar D."/>
            <person name="Ravi V."/>
            <person name="Vij S."/>
            <person name="Kapur A."/>
            <person name="Khurana P."/>
            <person name="Khurana P."/>
            <person name="Khurana J.P."/>
            <person name="Tyagi A.K."/>
            <person name="Gaikwad K."/>
            <person name="Singh A."/>
            <person name="Dalal V."/>
            <person name="Srivastava S."/>
            <person name="Dixit A."/>
            <person name="Pal A.K."/>
            <person name="Ghazi I.A."/>
            <person name="Yadav M."/>
            <person name="Pandit A."/>
            <person name="Bhargava A."/>
            <person name="Sureshbabu K."/>
            <person name="Batra K."/>
            <person name="Sharma T.R."/>
            <person name="Mohapatra T."/>
            <person name="Singh N.K."/>
            <person name="Messing J."/>
            <person name="Nelson A.B."/>
            <person name="Fuks G."/>
            <person name="Kavchok S."/>
            <person name="Keizer G."/>
            <person name="Linton E."/>
            <person name="Llaca V."/>
            <person name="Song R."/>
            <person name="Tanyolac B."/>
            <person name="Young S."/>
            <person name="Ho-Il K."/>
            <person name="Hahn J.H."/>
            <person name="Sangsakoo G."/>
            <person name="Vanavichit A."/>
            <person name="de Mattos Luiz.A.T."/>
            <person name="Zimmer P.D."/>
            <person name="Malone G."/>
            <person name="Dellagostin O."/>
            <person name="de Oliveira A.C."/>
            <person name="Bevan M."/>
            <person name="Bancroft I."/>
            <person name="Minx P."/>
            <person name="Cordum H."/>
            <person name="Wilson R."/>
            <person name="Cheng Z."/>
            <person name="Jin W."/>
            <person name="Jiang J."/>
            <person name="Leong S.A."/>
            <person name="Iwama H."/>
            <person name="Gojobori T."/>
            <person name="Itoh T."/>
            <person name="Niimura Y."/>
            <person name="Fujii Y."/>
            <person name="Habara T."/>
            <person name="Sakai H."/>
            <person name="Sato Y."/>
            <person name="Wilson G."/>
            <person name="Kumar K."/>
            <person name="McCouch S."/>
            <person name="Juretic N."/>
            <person name="Hoen D."/>
            <person name="Wright S."/>
            <person name="Bruskiewich R."/>
            <person name="Bureau T."/>
            <person name="Miyao A."/>
            <person name="Hirochika H."/>
            <person name="Nishikawa T."/>
            <person name="Kadowaki K."/>
            <person name="Sugiura M."/>
            <person name="Burr B."/>
            <person name="Sasaki T."/>
        </authorList>
    </citation>
    <scope>NUCLEOTIDE SEQUENCE [LARGE SCALE GENOMIC DNA]</scope>
    <source>
        <strain evidence="3">cv. Nipponbare</strain>
    </source>
</reference>
<dbReference type="Gramene" id="Os02t0184300-00">
    <property type="protein sequence ID" value="Os02t0184300-00"/>
    <property type="gene ID" value="Os02g0184300"/>
</dbReference>
<dbReference type="AlphaFoldDB" id="A0A0P0VFR8"/>
<proteinExistence type="predicted"/>
<reference evidence="2 3" key="2">
    <citation type="journal article" date="2013" name="Plant Cell Physiol.">
        <title>Rice Annotation Project Database (RAP-DB): an integrative and interactive database for rice genomics.</title>
        <authorList>
            <person name="Sakai H."/>
            <person name="Lee S.S."/>
            <person name="Tanaka T."/>
            <person name="Numa H."/>
            <person name="Kim J."/>
            <person name="Kawahara Y."/>
            <person name="Wakimoto H."/>
            <person name="Yang C.C."/>
            <person name="Iwamoto M."/>
            <person name="Abe T."/>
            <person name="Yamada Y."/>
            <person name="Muto A."/>
            <person name="Inokuchi H."/>
            <person name="Ikemura T."/>
            <person name="Matsumoto T."/>
            <person name="Sasaki T."/>
            <person name="Itoh T."/>
        </authorList>
    </citation>
    <scope>NUCLEOTIDE SEQUENCE [LARGE SCALE GENOMIC DNA]</scope>
    <source>
        <strain evidence="3">cv. Nipponbare</strain>
    </source>
</reference>
<sequence>MPQQVQHTMIQHKNQKDLIPFQQYLQHCHQHYSYSWVSGIVLRNISFHLPNKVSTNISSFCINTTTYTAEKSHRRTTKSITSNSFKKAFPVITIINSKQINCNVKDQETACSKQETHNGTRPESSDKSLSNTLPGLQSRPSICISCNLHSKKTRYQRGNCTKHKSYSAKDSICKGRLASLVLAVVARLALRAEALNRPKEEENKNCEDAHE</sequence>
<reference evidence="2 3" key="3">
    <citation type="journal article" date="2013" name="Rice">
        <title>Improvement of the Oryza sativa Nipponbare reference genome using next generation sequence and optical map data.</title>
        <authorList>
            <person name="Kawahara Y."/>
            <person name="de la Bastide M."/>
            <person name="Hamilton J.P."/>
            <person name="Kanamori H."/>
            <person name="McCombie W.R."/>
            <person name="Ouyang S."/>
            <person name="Schwartz D.C."/>
            <person name="Tanaka T."/>
            <person name="Wu J."/>
            <person name="Zhou S."/>
            <person name="Childs K.L."/>
            <person name="Davidson R.M."/>
            <person name="Lin H."/>
            <person name="Quesada-Ocampo L."/>
            <person name="Vaillancourt B."/>
            <person name="Sakai H."/>
            <person name="Lee S.S."/>
            <person name="Kim J."/>
            <person name="Numa H."/>
            <person name="Itoh T."/>
            <person name="Buell C.R."/>
            <person name="Matsumoto T."/>
        </authorList>
    </citation>
    <scope>NUCLEOTIDE SEQUENCE [LARGE SCALE GENOMIC DNA]</scope>
    <source>
        <strain evidence="3">cv. Nipponbare</strain>
    </source>
</reference>
<organism evidence="2 3">
    <name type="scientific">Oryza sativa subsp. japonica</name>
    <name type="common">Rice</name>
    <dbReference type="NCBI Taxonomy" id="39947"/>
    <lineage>
        <taxon>Eukaryota</taxon>
        <taxon>Viridiplantae</taxon>
        <taxon>Streptophyta</taxon>
        <taxon>Embryophyta</taxon>
        <taxon>Tracheophyta</taxon>
        <taxon>Spermatophyta</taxon>
        <taxon>Magnoliopsida</taxon>
        <taxon>Liliopsida</taxon>
        <taxon>Poales</taxon>
        <taxon>Poaceae</taxon>
        <taxon>BOP clade</taxon>
        <taxon>Oryzoideae</taxon>
        <taxon>Oryzeae</taxon>
        <taxon>Oryzinae</taxon>
        <taxon>Oryza</taxon>
        <taxon>Oryza sativa</taxon>
    </lineage>
</organism>
<name>A0A0P0VFR8_ORYSJ</name>
<dbReference type="Proteomes" id="UP000059680">
    <property type="component" value="Chromosome 2"/>
</dbReference>